<reference evidence="2 3" key="1">
    <citation type="submission" date="2024-10" db="EMBL/GenBank/DDBJ databases">
        <authorList>
            <person name="Kim D."/>
        </authorList>
    </citation>
    <scope>NUCLEOTIDE SEQUENCE [LARGE SCALE GENOMIC DNA]</scope>
    <source>
        <strain evidence="2">BH-2024</strain>
    </source>
</reference>
<proteinExistence type="predicted"/>
<evidence type="ECO:0000313" key="2">
    <source>
        <dbReference type="EMBL" id="KAL3089104.1"/>
    </source>
</evidence>
<accession>A0ABD2JEQ2</accession>
<organism evidence="2 3">
    <name type="scientific">Heterodera trifolii</name>
    <dbReference type="NCBI Taxonomy" id="157864"/>
    <lineage>
        <taxon>Eukaryota</taxon>
        <taxon>Metazoa</taxon>
        <taxon>Ecdysozoa</taxon>
        <taxon>Nematoda</taxon>
        <taxon>Chromadorea</taxon>
        <taxon>Rhabditida</taxon>
        <taxon>Tylenchina</taxon>
        <taxon>Tylenchomorpha</taxon>
        <taxon>Tylenchoidea</taxon>
        <taxon>Heteroderidae</taxon>
        <taxon>Heteroderinae</taxon>
        <taxon>Heterodera</taxon>
    </lineage>
</organism>
<sequence length="271" mass="30395">MPFFLLRRPNLMPSLDEWWEPPPQFQQQMPKQRLWPQLAAEDGQNAKWRVDLCLYKRHGIASVPTLVAYACARVEHALLRVGARVKVPLVDISRIELLKLRSGDRDGGESGGDAEANGTAGRAETAKSSGGGTVAAEAAAVRRAQRPQHRRRLWRWRRNTRGRSGNGSGGGTRHPVAAAQLHISGRGLFRMVMFLSAQSVAELFSIRDWLRFLVVRQRIPHLILGLQFAWAVEEKKKKQKSSANAISPKKRCRTICNKILTVFGIKKLGKK</sequence>
<dbReference type="AlphaFoldDB" id="A0ABD2JEQ2"/>
<protein>
    <submittedName>
        <fullName evidence="2">Uncharacterized protein</fullName>
    </submittedName>
</protein>
<comment type="caution">
    <text evidence="2">The sequence shown here is derived from an EMBL/GenBank/DDBJ whole genome shotgun (WGS) entry which is preliminary data.</text>
</comment>
<evidence type="ECO:0000256" key="1">
    <source>
        <dbReference type="SAM" id="MobiDB-lite"/>
    </source>
</evidence>
<evidence type="ECO:0000313" key="3">
    <source>
        <dbReference type="Proteomes" id="UP001620626"/>
    </source>
</evidence>
<dbReference type="Proteomes" id="UP001620626">
    <property type="component" value="Unassembled WGS sequence"/>
</dbReference>
<feature type="region of interest" description="Disordered" evidence="1">
    <location>
        <begin position="103"/>
        <end position="134"/>
    </location>
</feature>
<name>A0ABD2JEQ2_9BILA</name>
<gene>
    <name evidence="2" type="ORF">niasHT_023568</name>
</gene>
<keyword evidence="3" id="KW-1185">Reference proteome</keyword>
<dbReference type="EMBL" id="JBICBT010000989">
    <property type="protein sequence ID" value="KAL3089104.1"/>
    <property type="molecule type" value="Genomic_DNA"/>
</dbReference>